<keyword evidence="4" id="KW-1185">Reference proteome</keyword>
<protein>
    <recommendedName>
        <fullName evidence="2">Platelet-derived growth factor (PDGF) family profile domain-containing protein</fullName>
    </recommendedName>
</protein>
<evidence type="ECO:0000256" key="1">
    <source>
        <dbReference type="SAM" id="SignalP"/>
    </source>
</evidence>
<dbReference type="PANTHER" id="PTHR21719:SF1">
    <property type="entry name" value="FI06402P-RELATED"/>
    <property type="match status" value="1"/>
</dbReference>
<evidence type="ECO:0000259" key="2">
    <source>
        <dbReference type="PROSITE" id="PS50278"/>
    </source>
</evidence>
<dbReference type="Pfam" id="PF00341">
    <property type="entry name" value="PDGF"/>
    <property type="match status" value="1"/>
</dbReference>
<feature type="signal peptide" evidence="1">
    <location>
        <begin position="1"/>
        <end position="19"/>
    </location>
</feature>
<dbReference type="InterPro" id="IPR029034">
    <property type="entry name" value="Cystine-knot_cytokine"/>
</dbReference>
<keyword evidence="1" id="KW-0732">Signal</keyword>
<dbReference type="InterPro" id="IPR000072">
    <property type="entry name" value="PDGF/VEGF_dom"/>
</dbReference>
<dbReference type="OrthoDB" id="6677701at2759"/>
<gene>
    <name evidence="3" type="ORF">GWI33_019860</name>
</gene>
<dbReference type="EMBL" id="JAACXV010014493">
    <property type="protein sequence ID" value="KAF7266832.1"/>
    <property type="molecule type" value="Genomic_DNA"/>
</dbReference>
<reference evidence="3" key="1">
    <citation type="submission" date="2020-08" db="EMBL/GenBank/DDBJ databases">
        <title>Genome sequencing and assembly of the red palm weevil Rhynchophorus ferrugineus.</title>
        <authorList>
            <person name="Dias G.B."/>
            <person name="Bergman C.M."/>
            <person name="Manee M."/>
        </authorList>
    </citation>
    <scope>NUCLEOTIDE SEQUENCE</scope>
    <source>
        <strain evidence="3">AA-2017</strain>
        <tissue evidence="3">Whole larva</tissue>
    </source>
</reference>
<feature type="chain" id="PRO_5032628467" description="Platelet-derived growth factor (PDGF) family profile domain-containing protein" evidence="1">
    <location>
        <begin position="20"/>
        <end position="123"/>
    </location>
</feature>
<dbReference type="Gene3D" id="2.10.90.10">
    <property type="entry name" value="Cystine-knot cytokines"/>
    <property type="match status" value="1"/>
</dbReference>
<proteinExistence type="predicted"/>
<dbReference type="GO" id="GO:0008083">
    <property type="term" value="F:growth factor activity"/>
    <property type="evidence" value="ECO:0007669"/>
    <property type="project" value="InterPro"/>
</dbReference>
<dbReference type="GO" id="GO:0035099">
    <property type="term" value="P:hemocyte migration"/>
    <property type="evidence" value="ECO:0007669"/>
    <property type="project" value="TreeGrafter"/>
</dbReference>
<comment type="caution">
    <text evidence="3">The sequence shown here is derived from an EMBL/GenBank/DDBJ whole genome shotgun (WGS) entry which is preliminary data.</text>
</comment>
<dbReference type="PROSITE" id="PS50278">
    <property type="entry name" value="PDGF_2"/>
    <property type="match status" value="1"/>
</dbReference>
<organism evidence="3 4">
    <name type="scientific">Rhynchophorus ferrugineus</name>
    <name type="common">Red palm weevil</name>
    <name type="synonym">Curculio ferrugineus</name>
    <dbReference type="NCBI Taxonomy" id="354439"/>
    <lineage>
        <taxon>Eukaryota</taxon>
        <taxon>Metazoa</taxon>
        <taxon>Ecdysozoa</taxon>
        <taxon>Arthropoda</taxon>
        <taxon>Hexapoda</taxon>
        <taxon>Insecta</taxon>
        <taxon>Pterygota</taxon>
        <taxon>Neoptera</taxon>
        <taxon>Endopterygota</taxon>
        <taxon>Coleoptera</taxon>
        <taxon>Polyphaga</taxon>
        <taxon>Cucujiformia</taxon>
        <taxon>Curculionidae</taxon>
        <taxon>Dryophthorinae</taxon>
        <taxon>Rhynchophorus</taxon>
    </lineage>
</organism>
<feature type="domain" description="Platelet-derived growth factor (PDGF) family profile" evidence="2">
    <location>
        <begin position="52"/>
        <end position="120"/>
    </location>
</feature>
<evidence type="ECO:0000313" key="4">
    <source>
        <dbReference type="Proteomes" id="UP000625711"/>
    </source>
</evidence>
<dbReference type="Proteomes" id="UP000625711">
    <property type="component" value="Unassembled WGS sequence"/>
</dbReference>
<evidence type="ECO:0000313" key="3">
    <source>
        <dbReference type="EMBL" id="KAF7266832.1"/>
    </source>
</evidence>
<accession>A0A834I4H1</accession>
<sequence length="123" mass="13516">MHFVACLVITVSVVSLVASRYLNYEEVNEISDAFPCHIPQPRAIEVEEIVGNKAFVYYPAYVVLHRCGNSGCCPDGTETCGPEHVDSVKLTVSYVDGYSMDKMVIEATNHTSCICVPKNANIK</sequence>
<dbReference type="PANTHER" id="PTHR21719">
    <property type="entry name" value="FI06402P-RELATED"/>
    <property type="match status" value="1"/>
</dbReference>
<dbReference type="AlphaFoldDB" id="A0A834I4H1"/>
<name>A0A834I4H1_RHYFE</name>
<dbReference type="GO" id="GO:0016020">
    <property type="term" value="C:membrane"/>
    <property type="evidence" value="ECO:0007669"/>
    <property type="project" value="InterPro"/>
</dbReference>
<dbReference type="SUPFAM" id="SSF57501">
    <property type="entry name" value="Cystine-knot cytokines"/>
    <property type="match status" value="1"/>
</dbReference>